<accession>A0A9C7UNU1</accession>
<evidence type="ECO:0008006" key="3">
    <source>
        <dbReference type="Google" id="ProtNLM"/>
    </source>
</evidence>
<evidence type="ECO:0000313" key="1">
    <source>
        <dbReference type="EMBL" id="GJQ10224.1"/>
    </source>
</evidence>
<reference evidence="1" key="2">
    <citation type="submission" date="2022-01" db="EMBL/GenBank/DDBJ databases">
        <authorList>
            <person name="Hirooka S."/>
            <person name="Miyagishima S.Y."/>
        </authorList>
    </citation>
    <scope>NUCLEOTIDE SEQUENCE</scope>
    <source>
        <strain evidence="1">NBRC 102759</strain>
    </source>
</reference>
<gene>
    <name evidence="1" type="ORF">GpartN1_g2015.t1</name>
</gene>
<dbReference type="Proteomes" id="UP001061958">
    <property type="component" value="Unassembled WGS sequence"/>
</dbReference>
<dbReference type="Gene3D" id="3.60.15.10">
    <property type="entry name" value="Ribonuclease Z/Hydroxyacylglutathione hydrolase-like"/>
    <property type="match status" value="1"/>
</dbReference>
<evidence type="ECO:0000313" key="2">
    <source>
        <dbReference type="Proteomes" id="UP001061958"/>
    </source>
</evidence>
<dbReference type="OrthoDB" id="332863at2759"/>
<dbReference type="PANTHER" id="PTHR36142">
    <property type="entry name" value="METALLO-HYDROLASE/OXIDOREDUCTASE SUPERFAMILY PROTEIN"/>
    <property type="match status" value="1"/>
</dbReference>
<sequence>MRFCSTTCSDRSLFVSLCLPQKQSISKYTLSVSKLKKLCFKNTLIGFRCVSCDTSVSYTRLEGNSWRLQVDNLRVFVDPWLVGNLYFGHEFLFSAIKKSLKDKKLEDFGRIDLIVLSQGLPDHAHVPTLKQIDKKIPVIASRKAAKVCLKLGFQNVQVLRHGDTFCFSNLVRVTAFEGSKVGPPYEAAENAYLFETLHGFRLFCEPHGNVPDKVLSELQMKSVDTLVVPVVAAAIKWKGFEFDLTNDPESVLDIVRRLQPHKLVPLMNSDLNTAGFFSSAISSKGTLEAFEQSVLASGLRTQIIKPMIGEPYSLL</sequence>
<protein>
    <recommendedName>
        <fullName evidence="3">MBL fold metallo-hydrolase</fullName>
    </recommendedName>
</protein>
<dbReference type="AlphaFoldDB" id="A0A9C7UNU1"/>
<comment type="caution">
    <text evidence="1">The sequence shown here is derived from an EMBL/GenBank/DDBJ whole genome shotgun (WGS) entry which is preliminary data.</text>
</comment>
<dbReference type="PANTHER" id="PTHR36142:SF2">
    <property type="entry name" value="METALLO-HYDROLASE_OXIDOREDUCTASE SUPERFAMILY PROTEIN"/>
    <property type="match status" value="1"/>
</dbReference>
<name>A0A9C7UNU1_9RHOD</name>
<proteinExistence type="predicted"/>
<organism evidence="1 2">
    <name type="scientific">Galdieria partita</name>
    <dbReference type="NCBI Taxonomy" id="83374"/>
    <lineage>
        <taxon>Eukaryota</taxon>
        <taxon>Rhodophyta</taxon>
        <taxon>Bangiophyceae</taxon>
        <taxon>Galdieriales</taxon>
        <taxon>Galdieriaceae</taxon>
        <taxon>Galdieria</taxon>
    </lineage>
</organism>
<dbReference type="SUPFAM" id="SSF56281">
    <property type="entry name" value="Metallo-hydrolase/oxidoreductase"/>
    <property type="match status" value="1"/>
</dbReference>
<dbReference type="InterPro" id="IPR036866">
    <property type="entry name" value="RibonucZ/Hydroxyglut_hydro"/>
</dbReference>
<dbReference type="EMBL" id="BQMJ01000014">
    <property type="protein sequence ID" value="GJQ10224.1"/>
    <property type="molecule type" value="Genomic_DNA"/>
</dbReference>
<dbReference type="Pfam" id="PF13483">
    <property type="entry name" value="Lactamase_B_3"/>
    <property type="match status" value="1"/>
</dbReference>
<reference evidence="1" key="1">
    <citation type="journal article" date="2022" name="Proc. Natl. Acad. Sci. U.S.A.">
        <title>Life cycle and functional genomics of the unicellular red alga Galdieria for elucidating algal and plant evolution and industrial use.</title>
        <authorList>
            <person name="Hirooka S."/>
            <person name="Itabashi T."/>
            <person name="Ichinose T.M."/>
            <person name="Onuma R."/>
            <person name="Fujiwara T."/>
            <person name="Yamashita S."/>
            <person name="Jong L.W."/>
            <person name="Tomita R."/>
            <person name="Iwane A.H."/>
            <person name="Miyagishima S.Y."/>
        </authorList>
    </citation>
    <scope>NUCLEOTIDE SEQUENCE</scope>
    <source>
        <strain evidence="1">NBRC 102759</strain>
    </source>
</reference>
<keyword evidence="2" id="KW-1185">Reference proteome</keyword>